<dbReference type="KEGG" id="eic:NT01EI_3928"/>
<evidence type="ECO:0000313" key="1">
    <source>
        <dbReference type="EMBL" id="ACR71039.1"/>
    </source>
</evidence>
<evidence type="ECO:0000313" key="2">
    <source>
        <dbReference type="Proteomes" id="UP000001485"/>
    </source>
</evidence>
<proteinExistence type="predicted"/>
<accession>C5BF56</accession>
<name>C5BF56_EDWI9</name>
<dbReference type="Proteomes" id="UP000001485">
    <property type="component" value="Chromosome"/>
</dbReference>
<reference evidence="2" key="1">
    <citation type="submission" date="2009-03" db="EMBL/GenBank/DDBJ databases">
        <title>Complete genome sequence of Edwardsiella ictaluri 93-146.</title>
        <authorList>
            <person name="Williams M.L."/>
            <person name="Gillaspy A.F."/>
            <person name="Dyer D.W."/>
            <person name="Thune R.L."/>
            <person name="Waldbieser G.C."/>
            <person name="Schuster S.C."/>
            <person name="Gipson J."/>
            <person name="Zaitshik J."/>
            <person name="Landry C."/>
            <person name="Lawrence M.L."/>
        </authorList>
    </citation>
    <scope>NUCLEOTIDE SEQUENCE [LARGE SCALE GENOMIC DNA]</scope>
    <source>
        <strain evidence="2">93-146</strain>
    </source>
</reference>
<dbReference type="HOGENOM" id="CLU_3308764_0_0_6"/>
<organism evidence="1 2">
    <name type="scientific">Edwardsiella ictaluri (strain 93-146)</name>
    <dbReference type="NCBI Taxonomy" id="634503"/>
    <lineage>
        <taxon>Bacteria</taxon>
        <taxon>Pseudomonadati</taxon>
        <taxon>Pseudomonadota</taxon>
        <taxon>Gammaproteobacteria</taxon>
        <taxon>Enterobacterales</taxon>
        <taxon>Hafniaceae</taxon>
        <taxon>Edwardsiella</taxon>
    </lineage>
</organism>
<dbReference type="EMBL" id="CP001600">
    <property type="protein sequence ID" value="ACR71039.1"/>
    <property type="molecule type" value="Genomic_DNA"/>
</dbReference>
<dbReference type="AlphaFoldDB" id="C5BF56"/>
<protein>
    <submittedName>
        <fullName evidence="1">Uncharacterized protein</fullName>
    </submittedName>
</protein>
<reference evidence="1 2" key="2">
    <citation type="journal article" date="2012" name="J. Bacteriol.">
        <title>Genome Sequence of Edwardsiella ictaluri 93-146, a Strain Associated with a Natural Channel Catfish Outbreak of Enteric Septicemia of Catfish.</title>
        <authorList>
            <person name="Williams M.L."/>
            <person name="Gillaspy A.F."/>
            <person name="Dyer D.W."/>
            <person name="Thune R.L."/>
            <person name="Waldbieser G.C."/>
            <person name="Schuster S.C."/>
            <person name="Gipson J."/>
            <person name="Zaitshik J."/>
            <person name="Landry C."/>
            <person name="Banes M.M."/>
            <person name="Lawrence M.L."/>
        </authorList>
    </citation>
    <scope>NUCLEOTIDE SEQUENCE [LARGE SCALE GENOMIC DNA]</scope>
    <source>
        <strain evidence="1 2">93-146</strain>
    </source>
</reference>
<sequence>MSYMTLRLITGYQAVIDQIAVVWQMFLAQAFRQWLLAVG</sequence>
<gene>
    <name evidence="1" type="ordered locus">NT01EI_3928</name>
</gene>